<reference evidence="7" key="2">
    <citation type="submission" date="2015-01" db="EMBL/GenBank/DDBJ databases">
        <title>Evolutionary Origins and Diversification of the Mycorrhizal Mutualists.</title>
        <authorList>
            <consortium name="DOE Joint Genome Institute"/>
            <consortium name="Mycorrhizal Genomics Consortium"/>
            <person name="Kohler A."/>
            <person name="Kuo A."/>
            <person name="Nagy L.G."/>
            <person name="Floudas D."/>
            <person name="Copeland A."/>
            <person name="Barry K.W."/>
            <person name="Cichocki N."/>
            <person name="Veneault-Fourrey C."/>
            <person name="LaButti K."/>
            <person name="Lindquist E.A."/>
            <person name="Lipzen A."/>
            <person name="Lundell T."/>
            <person name="Morin E."/>
            <person name="Murat C."/>
            <person name="Riley R."/>
            <person name="Ohm R."/>
            <person name="Sun H."/>
            <person name="Tunlid A."/>
            <person name="Henrissat B."/>
            <person name="Grigoriev I.V."/>
            <person name="Hibbett D.S."/>
            <person name="Martin F."/>
        </authorList>
    </citation>
    <scope>NUCLEOTIDE SEQUENCE [LARGE SCALE GENOMIC DNA]</scope>
    <source>
        <strain evidence="7">MUT 4182</strain>
    </source>
</reference>
<dbReference type="PROSITE" id="PS50245">
    <property type="entry name" value="CAP_GLY_2"/>
    <property type="match status" value="1"/>
</dbReference>
<dbReference type="PANTHER" id="PTHR18916">
    <property type="entry name" value="DYNACTIN 1-RELATED MICROTUBULE-BINDING"/>
    <property type="match status" value="1"/>
</dbReference>
<dbReference type="EMBL" id="KN822944">
    <property type="protein sequence ID" value="KIO34148.1"/>
    <property type="molecule type" value="Genomic_DNA"/>
</dbReference>
<dbReference type="InterPro" id="IPR045172">
    <property type="entry name" value="TBCB_Ubl"/>
</dbReference>
<dbReference type="GO" id="GO:0007023">
    <property type="term" value="P:post-chaperonin tubulin folding pathway"/>
    <property type="evidence" value="ECO:0007669"/>
    <property type="project" value="InterPro"/>
</dbReference>
<evidence type="ECO:0000259" key="5">
    <source>
        <dbReference type="PROSITE" id="PS50245"/>
    </source>
</evidence>
<protein>
    <recommendedName>
        <fullName evidence="5">CAP-Gly domain-containing protein</fullName>
    </recommendedName>
</protein>
<dbReference type="FunFam" id="2.30.30.190:FF:000013">
    <property type="entry name" value="Tubulin-folding cofactor B"/>
    <property type="match status" value="1"/>
</dbReference>
<organism evidence="6 7">
    <name type="scientific">Tulasnella calospora MUT 4182</name>
    <dbReference type="NCBI Taxonomy" id="1051891"/>
    <lineage>
        <taxon>Eukaryota</taxon>
        <taxon>Fungi</taxon>
        <taxon>Dikarya</taxon>
        <taxon>Basidiomycota</taxon>
        <taxon>Agaricomycotina</taxon>
        <taxon>Agaricomycetes</taxon>
        <taxon>Cantharellales</taxon>
        <taxon>Tulasnellaceae</taxon>
        <taxon>Tulasnella</taxon>
    </lineage>
</organism>
<dbReference type="PANTHER" id="PTHR18916:SF85">
    <property type="entry name" value="TUBULIN-FOLDING COFACTOR B"/>
    <property type="match status" value="1"/>
</dbReference>
<dbReference type="OrthoDB" id="5295208at2759"/>
<dbReference type="Pfam" id="PF01302">
    <property type="entry name" value="CAP_GLY"/>
    <property type="match status" value="1"/>
</dbReference>
<evidence type="ECO:0000313" key="7">
    <source>
        <dbReference type="Proteomes" id="UP000054248"/>
    </source>
</evidence>
<dbReference type="Pfam" id="PF14560">
    <property type="entry name" value="Ubiquitin_2"/>
    <property type="match status" value="1"/>
</dbReference>
<name>A0A0C3LJ99_9AGAM</name>
<keyword evidence="2" id="KW-0963">Cytoplasm</keyword>
<dbReference type="SUPFAM" id="SSF74924">
    <property type="entry name" value="Cap-Gly domain"/>
    <property type="match status" value="1"/>
</dbReference>
<dbReference type="Gene3D" id="2.30.30.190">
    <property type="entry name" value="CAP Gly-rich-like domain"/>
    <property type="match status" value="1"/>
</dbReference>
<dbReference type="GO" id="GO:0051010">
    <property type="term" value="F:microtubule plus-end binding"/>
    <property type="evidence" value="ECO:0007669"/>
    <property type="project" value="TreeGrafter"/>
</dbReference>
<dbReference type="STRING" id="1051891.A0A0C3LJ99"/>
<reference evidence="6 7" key="1">
    <citation type="submission" date="2014-04" db="EMBL/GenBank/DDBJ databases">
        <authorList>
            <consortium name="DOE Joint Genome Institute"/>
            <person name="Kuo A."/>
            <person name="Girlanda M."/>
            <person name="Perotto S."/>
            <person name="Kohler A."/>
            <person name="Nagy L.G."/>
            <person name="Floudas D."/>
            <person name="Copeland A."/>
            <person name="Barry K.W."/>
            <person name="Cichocki N."/>
            <person name="Veneault-Fourrey C."/>
            <person name="LaButti K."/>
            <person name="Lindquist E.A."/>
            <person name="Lipzen A."/>
            <person name="Lundell T."/>
            <person name="Morin E."/>
            <person name="Murat C."/>
            <person name="Sun H."/>
            <person name="Tunlid A."/>
            <person name="Henrissat B."/>
            <person name="Grigoriev I.V."/>
            <person name="Hibbett D.S."/>
            <person name="Martin F."/>
            <person name="Nordberg H.P."/>
            <person name="Cantor M.N."/>
            <person name="Hua S.X."/>
        </authorList>
    </citation>
    <scope>NUCLEOTIDE SEQUENCE [LARGE SCALE GENOMIC DNA]</scope>
    <source>
        <strain evidence="6 7">MUT 4182</strain>
    </source>
</reference>
<accession>A0A0C3LJ99</accession>
<dbReference type="InterPro" id="IPR029071">
    <property type="entry name" value="Ubiquitin-like_domsf"/>
</dbReference>
<evidence type="ECO:0000256" key="2">
    <source>
        <dbReference type="ARBA" id="ARBA00022490"/>
    </source>
</evidence>
<dbReference type="InterPro" id="IPR000626">
    <property type="entry name" value="Ubiquitin-like_dom"/>
</dbReference>
<proteinExistence type="inferred from homology"/>
<feature type="domain" description="CAP-Gly" evidence="5">
    <location>
        <begin position="182"/>
        <end position="217"/>
    </location>
</feature>
<evidence type="ECO:0000256" key="4">
    <source>
        <dbReference type="ARBA" id="ARBA00025779"/>
    </source>
</evidence>
<dbReference type="Proteomes" id="UP000054248">
    <property type="component" value="Unassembled WGS sequence"/>
</dbReference>
<dbReference type="GO" id="GO:0007021">
    <property type="term" value="P:tubulin complex assembly"/>
    <property type="evidence" value="ECO:0007669"/>
    <property type="project" value="InterPro"/>
</dbReference>
<dbReference type="SMART" id="SM01052">
    <property type="entry name" value="CAP_GLY"/>
    <property type="match status" value="1"/>
</dbReference>
<keyword evidence="7" id="KW-1185">Reference proteome</keyword>
<sequence>MSSVKLQVSSPDTFSERSYDLTITIEKLKHKLETATGIPPDSQLLTLCRSESDPTVIRQLDDDTKALGFYSPENGMLIKVSDKDPSKSMTGQYTDVSQVEKFEMTPEEYERRQDTVMAYKKAHKMGRFAPAAEHPPATPPVAPSHHIVVGSRCEVDLSGGEGLIKRGTVRFVGSTQFGKTGGEWIGVEYDEPVGKNDGSVEGVRYFTCTPKHGGFVRPDKVKVGDFPEEELEVEEM</sequence>
<dbReference type="HOGENOM" id="CLU_067577_2_0_1"/>
<dbReference type="InterPro" id="IPR000938">
    <property type="entry name" value="CAP-Gly_domain"/>
</dbReference>
<evidence type="ECO:0000313" key="6">
    <source>
        <dbReference type="EMBL" id="KIO34148.1"/>
    </source>
</evidence>
<dbReference type="SUPFAM" id="SSF54236">
    <property type="entry name" value="Ubiquitin-like"/>
    <property type="match status" value="1"/>
</dbReference>
<dbReference type="AlphaFoldDB" id="A0A0C3LJ99"/>
<comment type="subcellular location">
    <subcellularLocation>
        <location evidence="1">Cytoplasm</location>
    </subcellularLocation>
</comment>
<dbReference type="InterPro" id="IPR036859">
    <property type="entry name" value="CAP-Gly_dom_sf"/>
</dbReference>
<dbReference type="GO" id="GO:0043014">
    <property type="term" value="F:alpha-tubulin binding"/>
    <property type="evidence" value="ECO:0007669"/>
    <property type="project" value="InterPro"/>
</dbReference>
<dbReference type="GO" id="GO:0031122">
    <property type="term" value="P:cytoplasmic microtubule organization"/>
    <property type="evidence" value="ECO:0007669"/>
    <property type="project" value="TreeGrafter"/>
</dbReference>
<dbReference type="Gene3D" id="3.10.20.90">
    <property type="entry name" value="Phosphatidylinositol 3-kinase Catalytic Subunit, Chain A, domain 1"/>
    <property type="match status" value="1"/>
</dbReference>
<dbReference type="CDD" id="cd01789">
    <property type="entry name" value="Ubl_TBCB"/>
    <property type="match status" value="1"/>
</dbReference>
<dbReference type="GO" id="GO:0005634">
    <property type="term" value="C:nucleus"/>
    <property type="evidence" value="ECO:0007669"/>
    <property type="project" value="TreeGrafter"/>
</dbReference>
<evidence type="ECO:0000256" key="1">
    <source>
        <dbReference type="ARBA" id="ARBA00004496"/>
    </source>
</evidence>
<dbReference type="PROSITE" id="PS00845">
    <property type="entry name" value="CAP_GLY_1"/>
    <property type="match status" value="1"/>
</dbReference>
<dbReference type="GO" id="GO:0035371">
    <property type="term" value="C:microtubule plus-end"/>
    <property type="evidence" value="ECO:0007669"/>
    <property type="project" value="TreeGrafter"/>
</dbReference>
<gene>
    <name evidence="6" type="ORF">M407DRAFT_240761</name>
</gene>
<evidence type="ECO:0000256" key="3">
    <source>
        <dbReference type="ARBA" id="ARBA00023186"/>
    </source>
</evidence>
<dbReference type="GO" id="GO:0005938">
    <property type="term" value="C:cell cortex"/>
    <property type="evidence" value="ECO:0007669"/>
    <property type="project" value="TreeGrafter"/>
</dbReference>
<keyword evidence="3" id="KW-0143">Chaperone</keyword>
<dbReference type="GO" id="GO:0005829">
    <property type="term" value="C:cytosol"/>
    <property type="evidence" value="ECO:0007669"/>
    <property type="project" value="UniProtKB-ARBA"/>
</dbReference>
<comment type="similarity">
    <text evidence="4">Belongs to the TBCB family.</text>
</comment>